<comment type="caution">
    <text evidence="12">The sequence shown here is derived from an EMBL/GenBank/DDBJ whole genome shotgun (WGS) entry which is preliminary data.</text>
</comment>
<evidence type="ECO:0000313" key="13">
    <source>
        <dbReference type="Proteomes" id="UP001183648"/>
    </source>
</evidence>
<dbReference type="InterPro" id="IPR001842">
    <property type="entry name" value="Peptidase_M36"/>
</dbReference>
<evidence type="ECO:0000256" key="1">
    <source>
        <dbReference type="ARBA" id="ARBA00001947"/>
    </source>
</evidence>
<dbReference type="Gene3D" id="1.10.390.10">
    <property type="entry name" value="Neutral Protease Domain 2"/>
    <property type="match status" value="1"/>
</dbReference>
<dbReference type="Proteomes" id="UP001183648">
    <property type="component" value="Unassembled WGS sequence"/>
</dbReference>
<evidence type="ECO:0000256" key="3">
    <source>
        <dbReference type="ARBA" id="ARBA00006006"/>
    </source>
</evidence>
<dbReference type="InterPro" id="IPR050371">
    <property type="entry name" value="Fungal_virulence_M36"/>
</dbReference>
<feature type="compositionally biased region" description="Polar residues" evidence="11">
    <location>
        <begin position="854"/>
        <end position="865"/>
    </location>
</feature>
<evidence type="ECO:0000256" key="5">
    <source>
        <dbReference type="ARBA" id="ARBA00022670"/>
    </source>
</evidence>
<proteinExistence type="inferred from homology"/>
<keyword evidence="10" id="KW-0865">Zymogen</keyword>
<keyword evidence="8" id="KW-0862">Zinc</keyword>
<comment type="similarity">
    <text evidence="3">Belongs to the peptidase M36 family.</text>
</comment>
<evidence type="ECO:0000256" key="8">
    <source>
        <dbReference type="ARBA" id="ARBA00022833"/>
    </source>
</evidence>
<keyword evidence="13" id="KW-1185">Reference proteome</keyword>
<evidence type="ECO:0000256" key="6">
    <source>
        <dbReference type="ARBA" id="ARBA00022723"/>
    </source>
</evidence>
<accession>A0ABU2BZ35</accession>
<dbReference type="Pfam" id="PF02128">
    <property type="entry name" value="Peptidase_M36"/>
    <property type="match status" value="1"/>
</dbReference>
<comment type="subcellular location">
    <subcellularLocation>
        <location evidence="2">Secreted</location>
    </subcellularLocation>
</comment>
<keyword evidence="6" id="KW-0479">Metal-binding</keyword>
<evidence type="ECO:0008006" key="14">
    <source>
        <dbReference type="Google" id="ProtNLM"/>
    </source>
</evidence>
<dbReference type="RefSeq" id="WP_310304321.1">
    <property type="nucleotide sequence ID" value="NZ_BAAAPS010000003.1"/>
</dbReference>
<evidence type="ECO:0000256" key="10">
    <source>
        <dbReference type="ARBA" id="ARBA00023145"/>
    </source>
</evidence>
<evidence type="ECO:0000313" key="12">
    <source>
        <dbReference type="EMBL" id="MDR7363666.1"/>
    </source>
</evidence>
<evidence type="ECO:0000256" key="4">
    <source>
        <dbReference type="ARBA" id="ARBA00022525"/>
    </source>
</evidence>
<dbReference type="PANTHER" id="PTHR33478">
    <property type="entry name" value="EXTRACELLULAR METALLOPROTEINASE MEP"/>
    <property type="match status" value="1"/>
</dbReference>
<evidence type="ECO:0000256" key="9">
    <source>
        <dbReference type="ARBA" id="ARBA00023049"/>
    </source>
</evidence>
<evidence type="ECO:0000256" key="11">
    <source>
        <dbReference type="SAM" id="MobiDB-lite"/>
    </source>
</evidence>
<comment type="cofactor">
    <cofactor evidence="1">
        <name>Zn(2+)</name>
        <dbReference type="ChEBI" id="CHEBI:29105"/>
    </cofactor>
</comment>
<dbReference type="EMBL" id="JAVDYG010000001">
    <property type="protein sequence ID" value="MDR7363666.1"/>
    <property type="molecule type" value="Genomic_DNA"/>
</dbReference>
<keyword evidence="7" id="KW-0378">Hydrolase</keyword>
<evidence type="ECO:0000256" key="2">
    <source>
        <dbReference type="ARBA" id="ARBA00004613"/>
    </source>
</evidence>
<keyword evidence="5" id="KW-0645">Protease</keyword>
<protein>
    <recommendedName>
        <fullName evidence="14">Peptidase M36</fullName>
    </recommendedName>
</protein>
<sequence>MPARASARVPRPRLALTATTGLVAGAVALGLAAPAGALDLPGVPGLHPTVDRAADVRVLGDTPLAMPDLDRRGSALPSATQRRAASALSSAISAQVRWNRFGTPAVISPRTGSLGRASSSDPAVAARTWLRQHASLLGLSAAQVDALELVGAQPFTQSRARAVLFRQRFGGLPTALGSMVTVGVAGGRIQLVTSSLVKASGTPAAARLSPAQGWLRAARDLGAQVSLPTRTGVSQGWTRFAVPGFAQVQMARPRSLALADGSVRPVVEANVVDVQGSAVAAYTSLVDAVTGAVLYRENKVDQATDTKTFQGTLTATDCGPKHAFAISDNATKRIDAAAGVAIATNDIELKLFGPGGTLLTTGDTGTSPETASYAPGGALPQGSYAVQVCPFDDPTVPFVGPDQYAASVSLSEQETPSTTPDTQARWRYFDANPTPVFDGTTPKNSVVGCFVKGAGCTEPTGPWDNLASRLPWDADPSTGQTTGTTIGNNANTHEAWASPLTPGGTAQAPQSPQRDYTTKFTDAWNNSKCDPTQLVPGGNDILASVTNLFVAHNRMHDYAYFLGFTERNYNLQSSNFGRGGAGGDAEIGNTQAGALTGGQPSYLGRDNANQIALQDGVPGITNQYLFQPIAGSFYSPCTDGGMDMGIVGHEYTHAISNRMVGGPDEGLTSEQGGAMGESWGDLTAGEYMFSNGYRNGGNPWAVGLYATGNKSVAIRDYSINHNPLTYGEYGFDSTGPEVHADGEIWNATNWRVRQALVRKWNATYPYSDKALQLRCARGKGVQSPLPASRCPGNRRWIQLVFDAFLLQQGATSMLDARDAMLAADRMRFGGADQKVLWKAFARSGMGTRARTPDADSSNPTPSFATPTGHRSVRFGLRLPSGKAVAGKVYVGTYEARATPVADTLSKTGRDAVDRFAPGTYRGLVQSARTGLQRVRFTVRAGRGTQAVRFTVHPNLAGQANGAKVVRSSSGSLNPSYLIDATEGTNWAGVVGSGNVDDKGKHPFVVVDLAGSHSQRITRFLVSAMLRPAPASPTDVPLAQDPDSGSRFTALRKFGIDVCTKACTTSGAVWKRVYTSSGSAFPSVRPRPTAPTLNARVFRLRSAVRATHVRLVALENQCTGFAGYAGEIDNDPTNDTDCKSASDRGSIVHAAELEVFGG</sequence>
<dbReference type="InterPro" id="IPR027268">
    <property type="entry name" value="Peptidase_M4/M1_CTD_sf"/>
</dbReference>
<evidence type="ECO:0000256" key="7">
    <source>
        <dbReference type="ARBA" id="ARBA00022801"/>
    </source>
</evidence>
<keyword evidence="4" id="KW-0964">Secreted</keyword>
<keyword evidence="9" id="KW-0482">Metalloprotease</keyword>
<name>A0ABU2BZ35_9ACTN</name>
<dbReference type="SUPFAM" id="SSF55486">
    <property type="entry name" value="Metalloproteases ('zincins'), catalytic domain"/>
    <property type="match status" value="1"/>
</dbReference>
<organism evidence="12 13">
    <name type="scientific">Nocardioides marmoribigeumensis</name>
    <dbReference type="NCBI Taxonomy" id="433649"/>
    <lineage>
        <taxon>Bacteria</taxon>
        <taxon>Bacillati</taxon>
        <taxon>Actinomycetota</taxon>
        <taxon>Actinomycetes</taxon>
        <taxon>Propionibacteriales</taxon>
        <taxon>Nocardioidaceae</taxon>
        <taxon>Nocardioides</taxon>
    </lineage>
</organism>
<dbReference type="PANTHER" id="PTHR33478:SF1">
    <property type="entry name" value="EXTRACELLULAR METALLOPROTEINASE MEP"/>
    <property type="match status" value="1"/>
</dbReference>
<gene>
    <name evidence="12" type="ORF">J2S63_003219</name>
</gene>
<dbReference type="Gene3D" id="3.10.170.10">
    <property type="match status" value="1"/>
</dbReference>
<reference evidence="12 13" key="1">
    <citation type="submission" date="2023-07" db="EMBL/GenBank/DDBJ databases">
        <title>Sequencing the genomes of 1000 actinobacteria strains.</title>
        <authorList>
            <person name="Klenk H.-P."/>
        </authorList>
    </citation>
    <scope>NUCLEOTIDE SEQUENCE [LARGE SCALE GENOMIC DNA]</scope>
    <source>
        <strain evidence="12 13">DSM 19426</strain>
    </source>
</reference>
<feature type="region of interest" description="Disordered" evidence="11">
    <location>
        <begin position="847"/>
        <end position="870"/>
    </location>
</feature>